<sequence length="69" mass="7808">MKYTNFRRAAIGAVLVLALGCILLLRDPNRVWGERDYLLASAATILIVLNLGASYYMDKRNHEKSLKAR</sequence>
<evidence type="ECO:0000256" key="1">
    <source>
        <dbReference type="SAM" id="Phobius"/>
    </source>
</evidence>
<gene>
    <name evidence="2" type="ORF">ETAA8_26980</name>
</gene>
<reference evidence="2 3" key="1">
    <citation type="submission" date="2019-02" db="EMBL/GenBank/DDBJ databases">
        <title>Deep-cultivation of Planctomycetes and their phenomic and genomic characterization uncovers novel biology.</title>
        <authorList>
            <person name="Wiegand S."/>
            <person name="Jogler M."/>
            <person name="Boedeker C."/>
            <person name="Pinto D."/>
            <person name="Vollmers J."/>
            <person name="Rivas-Marin E."/>
            <person name="Kohn T."/>
            <person name="Peeters S.H."/>
            <person name="Heuer A."/>
            <person name="Rast P."/>
            <person name="Oberbeckmann S."/>
            <person name="Bunk B."/>
            <person name="Jeske O."/>
            <person name="Meyerdierks A."/>
            <person name="Storesund J.E."/>
            <person name="Kallscheuer N."/>
            <person name="Luecker S."/>
            <person name="Lage O.M."/>
            <person name="Pohl T."/>
            <person name="Merkel B.J."/>
            <person name="Hornburger P."/>
            <person name="Mueller R.-W."/>
            <person name="Bruemmer F."/>
            <person name="Labrenz M."/>
            <person name="Spormann A.M."/>
            <person name="Op den Camp H."/>
            <person name="Overmann J."/>
            <person name="Amann R."/>
            <person name="Jetten M.S.M."/>
            <person name="Mascher T."/>
            <person name="Medema M.H."/>
            <person name="Devos D.P."/>
            <person name="Kaster A.-K."/>
            <person name="Ovreas L."/>
            <person name="Rohde M."/>
            <person name="Galperin M.Y."/>
            <person name="Jogler C."/>
        </authorList>
    </citation>
    <scope>NUCLEOTIDE SEQUENCE [LARGE SCALE GENOMIC DNA]</scope>
    <source>
        <strain evidence="2 3">ETA_A8</strain>
    </source>
</reference>
<keyword evidence="1" id="KW-1133">Transmembrane helix</keyword>
<keyword evidence="1" id="KW-0812">Transmembrane</keyword>
<proteinExistence type="predicted"/>
<organism evidence="2 3">
    <name type="scientific">Anatilimnocola aggregata</name>
    <dbReference type="NCBI Taxonomy" id="2528021"/>
    <lineage>
        <taxon>Bacteria</taxon>
        <taxon>Pseudomonadati</taxon>
        <taxon>Planctomycetota</taxon>
        <taxon>Planctomycetia</taxon>
        <taxon>Pirellulales</taxon>
        <taxon>Pirellulaceae</taxon>
        <taxon>Anatilimnocola</taxon>
    </lineage>
</organism>
<name>A0A517YBI8_9BACT</name>
<protein>
    <submittedName>
        <fullName evidence="2">Uncharacterized protein</fullName>
    </submittedName>
</protein>
<dbReference type="EMBL" id="CP036274">
    <property type="protein sequence ID" value="QDU27610.1"/>
    <property type="molecule type" value="Genomic_DNA"/>
</dbReference>
<dbReference type="AlphaFoldDB" id="A0A517YBI8"/>
<feature type="transmembrane region" description="Helical" evidence="1">
    <location>
        <begin position="37"/>
        <end position="57"/>
    </location>
</feature>
<evidence type="ECO:0000313" key="3">
    <source>
        <dbReference type="Proteomes" id="UP000315017"/>
    </source>
</evidence>
<dbReference type="PROSITE" id="PS51257">
    <property type="entry name" value="PROKAR_LIPOPROTEIN"/>
    <property type="match status" value="1"/>
</dbReference>
<evidence type="ECO:0000313" key="2">
    <source>
        <dbReference type="EMBL" id="QDU27610.1"/>
    </source>
</evidence>
<dbReference type="Proteomes" id="UP000315017">
    <property type="component" value="Chromosome"/>
</dbReference>
<keyword evidence="3" id="KW-1185">Reference proteome</keyword>
<dbReference type="RefSeq" id="WP_145088572.1">
    <property type="nucleotide sequence ID" value="NZ_CP036274.1"/>
</dbReference>
<feature type="transmembrane region" description="Helical" evidence="1">
    <location>
        <begin position="6"/>
        <end position="25"/>
    </location>
</feature>
<dbReference type="KEGG" id="aagg:ETAA8_26980"/>
<keyword evidence="1" id="KW-0472">Membrane</keyword>
<accession>A0A517YBI8</accession>